<reference evidence="2 3" key="1">
    <citation type="journal article" date="2013" name="ISME J.">
        <title>Comparative genomics of pathogenic lineages of Vibrio nigripulchritudo identifies virulence-associated traits.</title>
        <authorList>
            <person name="Goudenege D."/>
            <person name="Labreuche Y."/>
            <person name="Krin E."/>
            <person name="Ansquer D."/>
            <person name="Mangenot S."/>
            <person name="Calteau A."/>
            <person name="Medigue C."/>
            <person name="Mazel D."/>
            <person name="Polz M.F."/>
            <person name="Le Roux F."/>
        </authorList>
    </citation>
    <scope>NUCLEOTIDE SEQUENCE [LARGE SCALE GENOMIC DNA]</scope>
    <source>
        <strain evidence="2 3">SOn1</strain>
    </source>
</reference>
<feature type="chain" id="PRO_5043607030" evidence="1">
    <location>
        <begin position="22"/>
        <end position="118"/>
    </location>
</feature>
<proteinExistence type="predicted"/>
<gene>
    <name evidence="2" type="ORF">VIBNISOn1_30133</name>
</gene>
<dbReference type="Proteomes" id="UP000018211">
    <property type="component" value="Unassembled WGS sequence"/>
</dbReference>
<sequence length="118" mass="12893">MNYLCTATVLLLSSISSNAIAANYTCSGKVTGVSIEAKTGDVIVERIGPLVWPRLCKVDNEVHGISADACKTVYSTLLTAQTTNKEVVMWFNDGKSCETTAKPWQWITGWYFGPKLVN</sequence>
<dbReference type="AlphaFoldDB" id="A0AAV2VS07"/>
<keyword evidence="1" id="KW-0732">Signal</keyword>
<evidence type="ECO:0000313" key="2">
    <source>
        <dbReference type="EMBL" id="CCO47439.1"/>
    </source>
</evidence>
<name>A0AAV2VS07_9VIBR</name>
<accession>A0AAV2VS07</accession>
<dbReference type="EMBL" id="CAOF01000120">
    <property type="protein sequence ID" value="CCO47439.1"/>
    <property type="molecule type" value="Genomic_DNA"/>
</dbReference>
<organism evidence="2 3">
    <name type="scientific">Vibrio nigripulchritudo SOn1</name>
    <dbReference type="NCBI Taxonomy" id="1238450"/>
    <lineage>
        <taxon>Bacteria</taxon>
        <taxon>Pseudomonadati</taxon>
        <taxon>Pseudomonadota</taxon>
        <taxon>Gammaproteobacteria</taxon>
        <taxon>Vibrionales</taxon>
        <taxon>Vibrionaceae</taxon>
        <taxon>Vibrio</taxon>
    </lineage>
</organism>
<evidence type="ECO:0000313" key="3">
    <source>
        <dbReference type="Proteomes" id="UP000018211"/>
    </source>
</evidence>
<comment type="caution">
    <text evidence="2">The sequence shown here is derived from an EMBL/GenBank/DDBJ whole genome shotgun (WGS) entry which is preliminary data.</text>
</comment>
<evidence type="ECO:0000256" key="1">
    <source>
        <dbReference type="SAM" id="SignalP"/>
    </source>
</evidence>
<protein>
    <submittedName>
        <fullName evidence="2">Uncharacterized protein</fullName>
    </submittedName>
</protein>
<feature type="signal peptide" evidence="1">
    <location>
        <begin position="1"/>
        <end position="21"/>
    </location>
</feature>
<dbReference type="RefSeq" id="WP_022612249.1">
    <property type="nucleotide sequence ID" value="NZ_LK391965.1"/>
</dbReference>